<dbReference type="RefSeq" id="WP_011941563.1">
    <property type="nucleotide sequence ID" value="NC_009484.1"/>
</dbReference>
<feature type="chain" id="PRO_5002683132" evidence="2">
    <location>
        <begin position="23"/>
        <end position="313"/>
    </location>
</feature>
<dbReference type="Proteomes" id="UP000000245">
    <property type="component" value="Chromosome"/>
</dbReference>
<evidence type="ECO:0000256" key="2">
    <source>
        <dbReference type="SAM" id="SignalP"/>
    </source>
</evidence>
<dbReference type="InterPro" id="IPR036873">
    <property type="entry name" value="Rhodanese-like_dom_sf"/>
</dbReference>
<organism evidence="4 5">
    <name type="scientific">Acidiphilium cryptum (strain JF-5)</name>
    <dbReference type="NCBI Taxonomy" id="349163"/>
    <lineage>
        <taxon>Bacteria</taxon>
        <taxon>Pseudomonadati</taxon>
        <taxon>Pseudomonadota</taxon>
        <taxon>Alphaproteobacteria</taxon>
        <taxon>Acetobacterales</taxon>
        <taxon>Acidocellaceae</taxon>
        <taxon>Acidiphilium</taxon>
    </lineage>
</organism>
<dbReference type="SUPFAM" id="SSF52821">
    <property type="entry name" value="Rhodanese/Cell cycle control phosphatase"/>
    <property type="match status" value="2"/>
</dbReference>
<evidence type="ECO:0000313" key="4">
    <source>
        <dbReference type="EMBL" id="ABQ29724.1"/>
    </source>
</evidence>
<accession>A5FVU2</accession>
<keyword evidence="1" id="KW-0677">Repeat</keyword>
<dbReference type="PROSITE" id="PS50206">
    <property type="entry name" value="RHODANESE_3"/>
    <property type="match status" value="2"/>
</dbReference>
<sequence length="313" mass="33233">MKLSVIPAFGLAAAVLGGTAFAAKPVPPLVSADWVAAHACKPGVVMLDVRNPIGGGNVQTYMHGHVPCAVYSNYSQNGLWRKDVDGAPGMVPPVAELETLIGGLGIGNRTRVVIYTAGTSATDMASAARVFWTFKYLGDNNISILNGGYAGYVGRGSTPAHPVQAGFVKPVETRFVAHVRPRLLATEAEVERAMKAHVPLVDDRPSAQYLGVNLAPVDTRPGTIPGARNLPESWLTVNDGGVFRTPADLAGLYKAAGVPMAGRQINFCNTAHWAALGWFASYELLGNKQAKLYTGSMSQWSRNAALPVERQVR</sequence>
<dbReference type="AlphaFoldDB" id="A5FVU2"/>
<gene>
    <name evidence="4" type="ordered locus">Acry_0500</name>
</gene>
<dbReference type="PANTHER" id="PTHR43855">
    <property type="entry name" value="THIOSULFATE SULFURTRANSFERASE"/>
    <property type="match status" value="1"/>
</dbReference>
<dbReference type="SMART" id="SM00450">
    <property type="entry name" value="RHOD"/>
    <property type="match status" value="2"/>
</dbReference>
<dbReference type="KEGG" id="acr:Acry_0500"/>
<dbReference type="InterPro" id="IPR051126">
    <property type="entry name" value="Thiosulfate_sulfurtransferase"/>
</dbReference>
<dbReference type="STRING" id="349163.Acry_0500"/>
<evidence type="ECO:0000313" key="5">
    <source>
        <dbReference type="Proteomes" id="UP000000245"/>
    </source>
</evidence>
<reference evidence="4 5" key="1">
    <citation type="submission" date="2007-05" db="EMBL/GenBank/DDBJ databases">
        <title>Complete sequence of chromosome of Acidiphilium cryptum JF-5.</title>
        <authorList>
            <consortium name="US DOE Joint Genome Institute"/>
            <person name="Copeland A."/>
            <person name="Lucas S."/>
            <person name="Lapidus A."/>
            <person name="Barry K."/>
            <person name="Detter J.C."/>
            <person name="Glavina del Rio T."/>
            <person name="Hammon N."/>
            <person name="Israni S."/>
            <person name="Dalin E."/>
            <person name="Tice H."/>
            <person name="Pitluck S."/>
            <person name="Sims D."/>
            <person name="Brettin T."/>
            <person name="Bruce D."/>
            <person name="Han C."/>
            <person name="Schmutz J."/>
            <person name="Larimer F."/>
            <person name="Land M."/>
            <person name="Hauser L."/>
            <person name="Kyrpides N."/>
            <person name="Kim E."/>
            <person name="Magnuson T."/>
            <person name="Richardson P."/>
        </authorList>
    </citation>
    <scope>NUCLEOTIDE SEQUENCE [LARGE SCALE GENOMIC DNA]</scope>
    <source>
        <strain evidence="4 5">JF-5</strain>
    </source>
</reference>
<name>A5FVU2_ACICJ</name>
<keyword evidence="5" id="KW-1185">Reference proteome</keyword>
<dbReference type="PANTHER" id="PTHR43855:SF1">
    <property type="entry name" value="THIOSULFATE SULFURTRANSFERASE"/>
    <property type="match status" value="1"/>
</dbReference>
<keyword evidence="2" id="KW-0732">Signal</keyword>
<dbReference type="CDD" id="cd01448">
    <property type="entry name" value="TST_Repeat_1"/>
    <property type="match status" value="1"/>
</dbReference>
<dbReference type="Pfam" id="PF00581">
    <property type="entry name" value="Rhodanese"/>
    <property type="match status" value="2"/>
</dbReference>
<dbReference type="Gene3D" id="3.40.250.10">
    <property type="entry name" value="Rhodanese-like domain"/>
    <property type="match status" value="2"/>
</dbReference>
<feature type="signal peptide" evidence="2">
    <location>
        <begin position="1"/>
        <end position="22"/>
    </location>
</feature>
<dbReference type="InterPro" id="IPR001763">
    <property type="entry name" value="Rhodanese-like_dom"/>
</dbReference>
<protein>
    <submittedName>
        <fullName evidence="4">Rhodanese domain protein</fullName>
    </submittedName>
</protein>
<dbReference type="EMBL" id="CP000697">
    <property type="protein sequence ID" value="ABQ29724.1"/>
    <property type="molecule type" value="Genomic_DNA"/>
</dbReference>
<evidence type="ECO:0000259" key="3">
    <source>
        <dbReference type="PROSITE" id="PS50206"/>
    </source>
</evidence>
<feature type="domain" description="Rhodanese" evidence="3">
    <location>
        <begin position="40"/>
        <end position="161"/>
    </location>
</feature>
<dbReference type="HOGENOM" id="CLU_031618_1_2_5"/>
<feature type="domain" description="Rhodanese" evidence="3">
    <location>
        <begin position="194"/>
        <end position="309"/>
    </location>
</feature>
<evidence type="ECO:0000256" key="1">
    <source>
        <dbReference type="ARBA" id="ARBA00022737"/>
    </source>
</evidence>
<proteinExistence type="predicted"/>
<dbReference type="eggNOG" id="COG2897">
    <property type="taxonomic scope" value="Bacteria"/>
</dbReference>